<evidence type="ECO:0000313" key="6">
    <source>
        <dbReference type="Proteomes" id="UP000304148"/>
    </source>
</evidence>
<feature type="domain" description="Enoyl reductase (ER)" evidence="4">
    <location>
        <begin position="27"/>
        <end position="368"/>
    </location>
</feature>
<organism evidence="5 6">
    <name type="scientific">Paenibacillus alvei</name>
    <name type="common">Bacillus alvei</name>
    <dbReference type="NCBI Taxonomy" id="44250"/>
    <lineage>
        <taxon>Bacteria</taxon>
        <taxon>Bacillati</taxon>
        <taxon>Bacillota</taxon>
        <taxon>Bacilli</taxon>
        <taxon>Bacillales</taxon>
        <taxon>Paenibacillaceae</taxon>
        <taxon>Paenibacillus</taxon>
    </lineage>
</organism>
<protein>
    <submittedName>
        <fullName evidence="5">Erythritol/L-threitol dehydrogenase</fullName>
        <ecNumber evidence="5">1.1.1.-</ecNumber>
    </submittedName>
</protein>
<dbReference type="InterPro" id="IPR013154">
    <property type="entry name" value="ADH-like_N"/>
</dbReference>
<accession>A0A383R6U8</accession>
<sequence length="370" mass="41041">MNQQQTTSLKATTGNVPATMKALVAYGKHDYRFEANYPTPECGPDDMIIKTEACGICAGDLKCMHGAAMFWGDETQPEWVKPPFIPGHEFLGTIVEIGRNVTDFKIGDRVTADQIVPCQECRFCKRGEYWMCQPHNIFGFQGSNNGGMAEYVRYPKTAVVHKVPGQMELESALLIEPYACSKHAVDRARIGCEDVVVISGAGPLGLGMITYARMKNPKKLIVLDLVENRLEKAKEFGADIVLNPKETDVVQTILDMTEGYGCDIYIEATGHPSSVTQGLSMIRKLGRFVEFSVFGEPTTVDWSIIGDRKELDVLGSHLSPYCYPFVIENVANGNLKTNGIVTRKFPIEQWEEAFEYASGKHGDFKVAITF</sequence>
<dbReference type="GO" id="GO:0046872">
    <property type="term" value="F:metal ion binding"/>
    <property type="evidence" value="ECO:0007669"/>
    <property type="project" value="UniProtKB-KW"/>
</dbReference>
<reference evidence="6" key="1">
    <citation type="submission" date="2018-08" db="EMBL/GenBank/DDBJ databases">
        <authorList>
            <person name="Chevrot R."/>
        </authorList>
    </citation>
    <scope>NUCLEOTIDE SEQUENCE [LARGE SCALE GENOMIC DNA]</scope>
</reference>
<dbReference type="Pfam" id="PF08240">
    <property type="entry name" value="ADH_N"/>
    <property type="match status" value="1"/>
</dbReference>
<dbReference type="GO" id="GO:0016491">
    <property type="term" value="F:oxidoreductase activity"/>
    <property type="evidence" value="ECO:0007669"/>
    <property type="project" value="UniProtKB-KW"/>
</dbReference>
<proteinExistence type="predicted"/>
<keyword evidence="1" id="KW-0479">Metal-binding</keyword>
<evidence type="ECO:0000256" key="1">
    <source>
        <dbReference type="ARBA" id="ARBA00022723"/>
    </source>
</evidence>
<dbReference type="CDD" id="cd08256">
    <property type="entry name" value="Zn_ADH2"/>
    <property type="match status" value="1"/>
</dbReference>
<evidence type="ECO:0000259" key="4">
    <source>
        <dbReference type="SMART" id="SM00829"/>
    </source>
</evidence>
<dbReference type="InterPro" id="IPR011032">
    <property type="entry name" value="GroES-like_sf"/>
</dbReference>
<dbReference type="InterPro" id="IPR050129">
    <property type="entry name" value="Zn_alcohol_dh"/>
</dbReference>
<dbReference type="EMBL" id="LS992241">
    <property type="protein sequence ID" value="SYX82254.1"/>
    <property type="molecule type" value="Genomic_DNA"/>
</dbReference>
<dbReference type="InterPro" id="IPR036291">
    <property type="entry name" value="NAD(P)-bd_dom_sf"/>
</dbReference>
<dbReference type="PANTHER" id="PTHR43401">
    <property type="entry name" value="L-THREONINE 3-DEHYDROGENASE"/>
    <property type="match status" value="1"/>
</dbReference>
<evidence type="ECO:0000256" key="3">
    <source>
        <dbReference type="ARBA" id="ARBA00023002"/>
    </source>
</evidence>
<keyword evidence="2" id="KW-0862">Zinc</keyword>
<evidence type="ECO:0000313" key="5">
    <source>
        <dbReference type="EMBL" id="SYX82254.1"/>
    </source>
</evidence>
<gene>
    <name evidence="5" type="primary">eltD</name>
    <name evidence="5" type="ORF">PBLR_10676</name>
</gene>
<dbReference type="RefSeq" id="WP_138184674.1">
    <property type="nucleotide sequence ID" value="NZ_LS992241.1"/>
</dbReference>
<dbReference type="EC" id="1.1.1.-" evidence="5"/>
<dbReference type="Proteomes" id="UP000304148">
    <property type="component" value="Chromosome"/>
</dbReference>
<dbReference type="PANTHER" id="PTHR43401:SF2">
    <property type="entry name" value="L-THREONINE 3-DEHYDROGENASE"/>
    <property type="match status" value="1"/>
</dbReference>
<evidence type="ECO:0000256" key="2">
    <source>
        <dbReference type="ARBA" id="ARBA00022833"/>
    </source>
</evidence>
<dbReference type="Gene3D" id="3.40.50.720">
    <property type="entry name" value="NAD(P)-binding Rossmann-like Domain"/>
    <property type="match status" value="1"/>
</dbReference>
<dbReference type="InterPro" id="IPR020843">
    <property type="entry name" value="ER"/>
</dbReference>
<dbReference type="SUPFAM" id="SSF50129">
    <property type="entry name" value="GroES-like"/>
    <property type="match status" value="1"/>
</dbReference>
<dbReference type="Pfam" id="PF00107">
    <property type="entry name" value="ADH_zinc_N"/>
    <property type="match status" value="1"/>
</dbReference>
<dbReference type="AlphaFoldDB" id="A0A383R6U8"/>
<dbReference type="InterPro" id="IPR013149">
    <property type="entry name" value="ADH-like_C"/>
</dbReference>
<name>A0A383R6U8_PAEAL</name>
<dbReference type="Gene3D" id="3.90.180.10">
    <property type="entry name" value="Medium-chain alcohol dehydrogenases, catalytic domain"/>
    <property type="match status" value="1"/>
</dbReference>
<dbReference type="SMART" id="SM00829">
    <property type="entry name" value="PKS_ER"/>
    <property type="match status" value="1"/>
</dbReference>
<keyword evidence="3 5" id="KW-0560">Oxidoreductase</keyword>
<dbReference type="SUPFAM" id="SSF51735">
    <property type="entry name" value="NAD(P)-binding Rossmann-fold domains"/>
    <property type="match status" value="1"/>
</dbReference>